<keyword evidence="2 5" id="KW-0812">Transmembrane</keyword>
<dbReference type="PANTHER" id="PTHR43019:SF23">
    <property type="entry name" value="PROTEASE DO-LIKE 5, CHLOROPLASTIC"/>
    <property type="match status" value="1"/>
</dbReference>
<keyword evidence="3 5" id="KW-1133">Transmembrane helix</keyword>
<dbReference type="Proteomes" id="UP000189735">
    <property type="component" value="Unassembled WGS sequence"/>
</dbReference>
<dbReference type="EMBL" id="FUYG01000003">
    <property type="protein sequence ID" value="SKA91702.1"/>
    <property type="molecule type" value="Genomic_DNA"/>
</dbReference>
<evidence type="ECO:0000256" key="1">
    <source>
        <dbReference type="ARBA" id="ARBA00004141"/>
    </source>
</evidence>
<feature type="transmembrane region" description="Helical" evidence="5">
    <location>
        <begin position="29"/>
        <end position="51"/>
    </location>
</feature>
<dbReference type="GO" id="GO:0006508">
    <property type="term" value="P:proteolysis"/>
    <property type="evidence" value="ECO:0007669"/>
    <property type="project" value="InterPro"/>
</dbReference>
<feature type="transmembrane region" description="Helical" evidence="5">
    <location>
        <begin position="97"/>
        <end position="118"/>
    </location>
</feature>
<dbReference type="GO" id="GO:0009403">
    <property type="term" value="P:toxin biosynthetic process"/>
    <property type="evidence" value="ECO:0007669"/>
    <property type="project" value="InterPro"/>
</dbReference>
<evidence type="ECO:0000313" key="7">
    <source>
        <dbReference type="Proteomes" id="UP000189735"/>
    </source>
</evidence>
<dbReference type="InterPro" id="IPR047680">
    <property type="entry name" value="MarP-like"/>
</dbReference>
<evidence type="ECO:0000256" key="3">
    <source>
        <dbReference type="ARBA" id="ARBA00022989"/>
    </source>
</evidence>
<proteinExistence type="predicted"/>
<dbReference type="PANTHER" id="PTHR43019">
    <property type="entry name" value="SERINE ENDOPROTEASE DEGS"/>
    <property type="match status" value="1"/>
</dbReference>
<dbReference type="GO" id="GO:0016020">
    <property type="term" value="C:membrane"/>
    <property type="evidence" value="ECO:0007669"/>
    <property type="project" value="UniProtKB-SubCell"/>
</dbReference>
<dbReference type="AlphaFoldDB" id="A0A1T4XQ77"/>
<accession>A0A1T4XQ77</accession>
<evidence type="ECO:0000256" key="2">
    <source>
        <dbReference type="ARBA" id="ARBA00022692"/>
    </source>
</evidence>
<dbReference type="NCBIfam" id="NF033740">
    <property type="entry name" value="MarP_fam_protase"/>
    <property type="match status" value="1"/>
</dbReference>
<organism evidence="6 7">
    <name type="scientific">Agreia bicolorata</name>
    <dbReference type="NCBI Taxonomy" id="110935"/>
    <lineage>
        <taxon>Bacteria</taxon>
        <taxon>Bacillati</taxon>
        <taxon>Actinomycetota</taxon>
        <taxon>Actinomycetes</taxon>
        <taxon>Micrococcales</taxon>
        <taxon>Microbacteriaceae</taxon>
        <taxon>Agreia</taxon>
    </lineage>
</organism>
<dbReference type="PRINTS" id="PR00834">
    <property type="entry name" value="PROTEASES2C"/>
</dbReference>
<dbReference type="Pfam" id="PF13365">
    <property type="entry name" value="Trypsin_2"/>
    <property type="match status" value="1"/>
</dbReference>
<evidence type="ECO:0000256" key="4">
    <source>
        <dbReference type="ARBA" id="ARBA00023136"/>
    </source>
</evidence>
<dbReference type="RefSeq" id="WP_078713916.1">
    <property type="nucleotide sequence ID" value="NZ_FUYG01000003.1"/>
</dbReference>
<keyword evidence="4 5" id="KW-0472">Membrane</keyword>
<feature type="transmembrane region" description="Helical" evidence="5">
    <location>
        <begin position="6"/>
        <end position="22"/>
    </location>
</feature>
<gene>
    <name evidence="6" type="ORF">SAMN06295879_1526</name>
</gene>
<feature type="transmembrane region" description="Helical" evidence="5">
    <location>
        <begin position="57"/>
        <end position="76"/>
    </location>
</feature>
<dbReference type="Pfam" id="PF02674">
    <property type="entry name" value="Colicin_V"/>
    <property type="match status" value="1"/>
</dbReference>
<sequence length="388" mass="38322">MIDVIVVIVLIAGAVAGYRLGIVRSLLGLAGVIAGGVAAYFAIPPVVAWIPEPEWRIAGVIGTAFVLVTAGYLLGATIGRAIGRGVAKAKLRFVDRALGFIGSGVAAALVVVTVASGVSTLGVAPLTQAIASSSILRTIDGIVPPQVTNFLAQLRTAAVTDGAPWVIDALGAPTTAPSIPTISTDSPALTAAARSIVRITGTAYECGVTMSGSGFAVATDRVVTNAHVVAGISEPVVEVPGQSPRSGRIVYFDPAADLAVIAVDGLPADALPLTATLQPGSPAVVAGYPFGGPFSIAGAEVIAAGPLQLIADGAAGTTRDAYTLAADIEPGNSGGPLLTVDGQVAGVVFARASTVSNVGYALTMQELSPVAAQASGLTAPVSTGACSA</sequence>
<dbReference type="InterPro" id="IPR003825">
    <property type="entry name" value="Colicin-V_CvpA"/>
</dbReference>
<dbReference type="InterPro" id="IPR009003">
    <property type="entry name" value="Peptidase_S1_PA"/>
</dbReference>
<reference evidence="7" key="1">
    <citation type="submission" date="2017-02" db="EMBL/GenBank/DDBJ databases">
        <authorList>
            <person name="Varghese N."/>
            <person name="Submissions S."/>
        </authorList>
    </citation>
    <scope>NUCLEOTIDE SEQUENCE [LARGE SCALE GENOMIC DNA]</scope>
    <source>
        <strain evidence="7">VKM Ac-2052</strain>
    </source>
</reference>
<name>A0A1T4XQ77_9MICO</name>
<protein>
    <submittedName>
        <fullName evidence="6">Colicin V production protein</fullName>
    </submittedName>
</protein>
<comment type="subcellular location">
    <subcellularLocation>
        <location evidence="1">Membrane</location>
        <topology evidence="1">Multi-pass membrane protein</topology>
    </subcellularLocation>
</comment>
<dbReference type="Gene3D" id="2.40.10.10">
    <property type="entry name" value="Trypsin-like serine proteases"/>
    <property type="match status" value="2"/>
</dbReference>
<dbReference type="InterPro" id="IPR043504">
    <property type="entry name" value="Peptidase_S1_PA_chymotrypsin"/>
</dbReference>
<evidence type="ECO:0000256" key="5">
    <source>
        <dbReference type="SAM" id="Phobius"/>
    </source>
</evidence>
<dbReference type="SUPFAM" id="SSF50494">
    <property type="entry name" value="Trypsin-like serine proteases"/>
    <property type="match status" value="1"/>
</dbReference>
<dbReference type="GO" id="GO:0004252">
    <property type="term" value="F:serine-type endopeptidase activity"/>
    <property type="evidence" value="ECO:0007669"/>
    <property type="project" value="InterPro"/>
</dbReference>
<evidence type="ECO:0000313" key="6">
    <source>
        <dbReference type="EMBL" id="SKA91702.1"/>
    </source>
</evidence>
<dbReference type="InterPro" id="IPR001940">
    <property type="entry name" value="Peptidase_S1C"/>
</dbReference>